<protein>
    <recommendedName>
        <fullName evidence="4">Surface antigen BspA-like</fullName>
    </recommendedName>
</protein>
<evidence type="ECO:0000313" key="3">
    <source>
        <dbReference type="Proteomes" id="UP001470230"/>
    </source>
</evidence>
<dbReference type="PANTHER" id="PTHR45661:SF3">
    <property type="entry name" value="IG-LIKE DOMAIN-CONTAINING PROTEIN"/>
    <property type="match status" value="1"/>
</dbReference>
<dbReference type="Gene3D" id="3.40.50.12480">
    <property type="match status" value="1"/>
</dbReference>
<keyword evidence="3" id="KW-1185">Reference proteome</keyword>
<dbReference type="InterPro" id="IPR026906">
    <property type="entry name" value="LRR_5"/>
</dbReference>
<keyword evidence="1" id="KW-1133">Transmembrane helix</keyword>
<accession>A0ABR2GZD6</accession>
<dbReference type="SUPFAM" id="SSF48403">
    <property type="entry name" value="Ankyrin repeat"/>
    <property type="match status" value="1"/>
</dbReference>
<reference evidence="2 3" key="1">
    <citation type="submission" date="2024-04" db="EMBL/GenBank/DDBJ databases">
        <title>Tritrichomonas musculus Genome.</title>
        <authorList>
            <person name="Alves-Ferreira E."/>
            <person name="Grigg M."/>
            <person name="Lorenzi H."/>
            <person name="Galac M."/>
        </authorList>
    </citation>
    <scope>NUCLEOTIDE SEQUENCE [LARGE SCALE GENOMIC DNA]</scope>
    <source>
        <strain evidence="2 3">EAF2021</strain>
    </source>
</reference>
<dbReference type="InterPro" id="IPR053139">
    <property type="entry name" value="Surface_bspA-like"/>
</dbReference>
<dbReference type="Gene3D" id="3.80.10.10">
    <property type="entry name" value="Ribonuclease Inhibitor"/>
    <property type="match status" value="1"/>
</dbReference>
<name>A0ABR2GZD6_9EUKA</name>
<organism evidence="2 3">
    <name type="scientific">Tritrichomonas musculus</name>
    <dbReference type="NCBI Taxonomy" id="1915356"/>
    <lineage>
        <taxon>Eukaryota</taxon>
        <taxon>Metamonada</taxon>
        <taxon>Parabasalia</taxon>
        <taxon>Tritrichomonadida</taxon>
        <taxon>Tritrichomonadidae</taxon>
        <taxon>Tritrichomonas</taxon>
    </lineage>
</organism>
<dbReference type="InterPro" id="IPR036770">
    <property type="entry name" value="Ankyrin_rpt-contain_sf"/>
</dbReference>
<evidence type="ECO:0008006" key="4">
    <source>
        <dbReference type="Google" id="ProtNLM"/>
    </source>
</evidence>
<comment type="caution">
    <text evidence="2">The sequence shown here is derived from an EMBL/GenBank/DDBJ whole genome shotgun (WGS) entry which is preliminary data.</text>
</comment>
<sequence>MSITEYINTKQELYNVLLSFLEYGEDEDMKTKLMIFFYDNIKEEDNAEMKFFLQLINKISENHHRTAFFLERIISIIHLFSNDIKLSLSNQEIFDIFKENKLILYYLFKNKIIEIDQNILNYIQKQDSYKYYFHSEIECFLTPEEQTNIKLKLSYNDSFDEMCKLSENDSYICSLIRNDQIIEFISYVNRNNISLTSRIKQSIFETNSFLLINNETTLIEYAAFYGSTQIFNFLRFNNVEMSPKLWLYAIHSKNPEMIHLLEENQVKPEIEDCLIESIKCHHNDFAEYILNNLMPSMNTLYDNEKIVSVIFDSYNYNYFPNDYNTDHLFFNLCKYKYSKIVNLFFESDGNNACLNKTAFYYKKLKKSSSTNKPFSYYNCSLDYIVIPPSINCIGDESFMNLSSLNEVLIPNSVTKIGIRTFSMCKSLKQITIPDSVTIIDDNAFFLCSSLTEISIPNSVTKIGRSAFHGCSSLRQISLPDSITEIREGVFNGCKSLTQISNLSSVKKVNDYAFIFCSSLTHISIPNLKEIGDFAFLNCSSLVTISVLSSISEIGRDAFKGCSSLKKRPVSNTFKALWILVIFLLSCISLNFFNENY</sequence>
<keyword evidence="1" id="KW-0472">Membrane</keyword>
<dbReference type="EMBL" id="JAPFFF010000052">
    <property type="protein sequence ID" value="KAK8839304.1"/>
    <property type="molecule type" value="Genomic_DNA"/>
</dbReference>
<feature type="transmembrane region" description="Helical" evidence="1">
    <location>
        <begin position="575"/>
        <end position="592"/>
    </location>
</feature>
<dbReference type="Pfam" id="PF13306">
    <property type="entry name" value="LRR_5"/>
    <property type="match status" value="1"/>
</dbReference>
<keyword evidence="1" id="KW-0812">Transmembrane</keyword>
<dbReference type="Proteomes" id="UP001470230">
    <property type="component" value="Unassembled WGS sequence"/>
</dbReference>
<dbReference type="InterPro" id="IPR032675">
    <property type="entry name" value="LRR_dom_sf"/>
</dbReference>
<proteinExistence type="predicted"/>
<evidence type="ECO:0000256" key="1">
    <source>
        <dbReference type="SAM" id="Phobius"/>
    </source>
</evidence>
<evidence type="ECO:0000313" key="2">
    <source>
        <dbReference type="EMBL" id="KAK8839304.1"/>
    </source>
</evidence>
<dbReference type="SUPFAM" id="SSF52058">
    <property type="entry name" value="L domain-like"/>
    <property type="match status" value="2"/>
</dbReference>
<gene>
    <name evidence="2" type="ORF">M9Y10_032237</name>
</gene>
<dbReference type="PANTHER" id="PTHR45661">
    <property type="entry name" value="SURFACE ANTIGEN"/>
    <property type="match status" value="1"/>
</dbReference>